<evidence type="ECO:0000313" key="2">
    <source>
        <dbReference type="Proteomes" id="UP000050443"/>
    </source>
</evidence>
<comment type="caution">
    <text evidence="1">The sequence shown here is derived from an EMBL/GenBank/DDBJ whole genome shotgun (WGS) entry which is preliminary data.</text>
</comment>
<dbReference type="Proteomes" id="UP000050443">
    <property type="component" value="Unassembled WGS sequence"/>
</dbReference>
<dbReference type="OrthoDB" id="1342905at2"/>
<accession>A0A0Q0WNU1</accession>
<dbReference type="EMBL" id="JRLF01000015">
    <property type="protein sequence ID" value="KQB37451.1"/>
    <property type="molecule type" value="Genomic_DNA"/>
</dbReference>
<dbReference type="AlphaFoldDB" id="A0A0Q0WNU1"/>
<gene>
    <name evidence="1" type="ORF">RC62_2617</name>
</gene>
<name>A0A0Q0WNU1_9FLAO</name>
<dbReference type="PATRIC" id="fig|362413.3.peg.2564"/>
<dbReference type="RefSeq" id="WP_055098190.1">
    <property type="nucleotide sequence ID" value="NZ_JRLF01000015.1"/>
</dbReference>
<organism evidence="1 2">
    <name type="scientific">Flavobacterium aquidurense</name>
    <dbReference type="NCBI Taxonomy" id="362413"/>
    <lineage>
        <taxon>Bacteria</taxon>
        <taxon>Pseudomonadati</taxon>
        <taxon>Bacteroidota</taxon>
        <taxon>Flavobacteriia</taxon>
        <taxon>Flavobacteriales</taxon>
        <taxon>Flavobacteriaceae</taxon>
        <taxon>Flavobacterium</taxon>
    </lineage>
</organism>
<reference evidence="1 2" key="1">
    <citation type="submission" date="2014-09" db="EMBL/GenBank/DDBJ databases">
        <title>Genome sequence of Flavobacterium aquidurense RC62.</title>
        <authorList>
            <person name="Kim J.F."/>
            <person name="Kwak M.-J."/>
        </authorList>
    </citation>
    <scope>NUCLEOTIDE SEQUENCE [LARGE SCALE GENOMIC DNA]</scope>
    <source>
        <strain evidence="1 2">RC62</strain>
    </source>
</reference>
<protein>
    <submittedName>
        <fullName evidence="1">Uncharacterized protein</fullName>
    </submittedName>
</protein>
<proteinExistence type="predicted"/>
<dbReference type="STRING" id="362413.RC62_2617"/>
<evidence type="ECO:0000313" key="1">
    <source>
        <dbReference type="EMBL" id="KQB37451.1"/>
    </source>
</evidence>
<sequence>MYKQIIFIIVLLVNQLIDAQENVNKLPVYNKTEMIGSLYTHTTLKECDGCYVLDKIKIFNKVIVVKSEARIIGIEGKSQFEKLYTVEHIQKGKNIIITFNNTMNSTSNKIYIKKIQGQLIICKQFSYSNSSVSIKIGENDYSNYPSNFICSQNISKKIINDTLDIKDLFKYKESKECFHCPNKYSLDECIIMKNSNQKFKWD</sequence>